<accession>A0ACC6TLT5</accession>
<comment type="caution">
    <text evidence="1">The sequence shown here is derived from an EMBL/GenBank/DDBJ whole genome shotgun (WGS) entry which is preliminary data.</text>
</comment>
<gene>
    <name evidence="1" type="ORF">TQ35_0001195</name>
</gene>
<sequence>MGTIEDYISRYKDLFRYSVTAKARFLARKYGFLDYMVERYINMFRDEAKEFLESCSFPLRKSIRCNTLKVECEELVERLEGKGFVLEKVDWLKFGYVVKAQPPKPSLGSTLEYMLGYYYIQGLASMVPAEILDPKEGDVVLDMASSPGGKTTQMSQLMGNRGLIVAVERKKSRVRPLVSNINRLGALNVVVLNMDSRELVNYDLRFSKVLLDAPCSGEGIIPRDPTRKSKTQPEELYQFSMAQLELMDTAYRLLKEKGELVYSTCSIAPEEDEFVVNYAVEELGMEVIPTERYPASKGIISFNGVDFSREVENCIRFYPHQHKTEGFFVCHLRKR</sequence>
<dbReference type="EC" id="2.1.1.-" evidence="1"/>
<keyword evidence="1" id="KW-0489">Methyltransferase</keyword>
<reference evidence="1" key="1">
    <citation type="submission" date="2024-07" db="EMBL/GenBank/DDBJ databases">
        <title>Metagenome and Metagenome-Assembled Genomes of Archaea from a hot spring from the geothermal field of Los Azufres, Mexico.</title>
        <authorList>
            <person name="Marin-Paredes R."/>
            <person name="Martinez-Romero E."/>
            <person name="Servin-Garciduenas L.E."/>
        </authorList>
    </citation>
    <scope>NUCLEOTIDE SEQUENCE</scope>
    <source>
        <strain evidence="1">AZ1-454</strain>
    </source>
</reference>
<dbReference type="Proteomes" id="UP000053480">
    <property type="component" value="Unassembled WGS sequence"/>
</dbReference>
<dbReference type="EMBL" id="JZWS03000001">
    <property type="protein sequence ID" value="MEW9490815.1"/>
    <property type="molecule type" value="Genomic_DNA"/>
</dbReference>
<proteinExistence type="predicted"/>
<evidence type="ECO:0000313" key="2">
    <source>
        <dbReference type="Proteomes" id="UP000053480"/>
    </source>
</evidence>
<evidence type="ECO:0000313" key="1">
    <source>
        <dbReference type="EMBL" id="MEW9490815.1"/>
    </source>
</evidence>
<keyword evidence="1" id="KW-0808">Transferase</keyword>
<name>A0ACC6TLT5_9CREN</name>
<organism evidence="1 2">
    <name type="scientific">Candidatus Aramenus sulfurataquae</name>
    <dbReference type="NCBI Taxonomy" id="1326980"/>
    <lineage>
        <taxon>Archaea</taxon>
        <taxon>Thermoproteota</taxon>
        <taxon>Thermoprotei</taxon>
        <taxon>Sulfolobales</taxon>
        <taxon>Sulfolobaceae</taxon>
        <taxon>Candidatus Aramenus</taxon>
    </lineage>
</organism>
<protein>
    <submittedName>
        <fullName evidence="1">RsmB/NOP family class I SAM-dependent RNA methyltransferase</fullName>
        <ecNumber evidence="1">2.1.1.-</ecNumber>
    </submittedName>
</protein>